<proteinExistence type="predicted"/>
<keyword evidence="2" id="KW-0238">DNA-binding</keyword>
<dbReference type="CDD" id="cd00090">
    <property type="entry name" value="HTH_ARSR"/>
    <property type="match status" value="1"/>
</dbReference>
<dbReference type="Pfam" id="PF01047">
    <property type="entry name" value="MarR"/>
    <property type="match status" value="1"/>
</dbReference>
<dbReference type="SUPFAM" id="SSF46785">
    <property type="entry name" value="Winged helix' DNA-binding domain"/>
    <property type="match status" value="1"/>
</dbReference>
<dbReference type="EMBL" id="PDNZ01000011">
    <property type="protein sequence ID" value="PWW81051.1"/>
    <property type="molecule type" value="Genomic_DNA"/>
</dbReference>
<evidence type="ECO:0000313" key="5">
    <source>
        <dbReference type="EMBL" id="PWW81051.1"/>
    </source>
</evidence>
<dbReference type="OrthoDB" id="362708at2"/>
<dbReference type="InterPro" id="IPR036388">
    <property type="entry name" value="WH-like_DNA-bd_sf"/>
</dbReference>
<dbReference type="GO" id="GO:0003700">
    <property type="term" value="F:DNA-binding transcription factor activity"/>
    <property type="evidence" value="ECO:0007669"/>
    <property type="project" value="InterPro"/>
</dbReference>
<dbReference type="Proteomes" id="UP000246278">
    <property type="component" value="Unassembled WGS sequence"/>
</dbReference>
<dbReference type="PANTHER" id="PTHR42756:SF1">
    <property type="entry name" value="TRANSCRIPTIONAL REPRESSOR OF EMRAB OPERON"/>
    <property type="match status" value="1"/>
</dbReference>
<dbReference type="SMART" id="SM00347">
    <property type="entry name" value="HTH_MARR"/>
    <property type="match status" value="1"/>
</dbReference>
<dbReference type="InterPro" id="IPR011991">
    <property type="entry name" value="ArsR-like_HTH"/>
</dbReference>
<protein>
    <recommendedName>
        <fullName evidence="4">HTH marR-type domain-containing protein</fullName>
    </recommendedName>
</protein>
<keyword evidence="3" id="KW-0804">Transcription</keyword>
<evidence type="ECO:0000313" key="6">
    <source>
        <dbReference type="Proteomes" id="UP000246278"/>
    </source>
</evidence>
<reference evidence="6" key="1">
    <citation type="submission" date="2017-10" db="EMBL/GenBank/DDBJ databases">
        <authorList>
            <person name="Gaisin V.A."/>
            <person name="Rysina M.S."/>
            <person name="Grouzdev D.S."/>
        </authorList>
    </citation>
    <scope>NUCLEOTIDE SEQUENCE [LARGE SCALE GENOMIC DNA]</scope>
    <source>
        <strain evidence="6">V1</strain>
    </source>
</reference>
<dbReference type="AlphaFoldDB" id="A0A317T6G9"/>
<organism evidence="5 6">
    <name type="scientific">Prosthecochloris marina</name>
    <dbReference type="NCBI Taxonomy" id="2017681"/>
    <lineage>
        <taxon>Bacteria</taxon>
        <taxon>Pseudomonadati</taxon>
        <taxon>Chlorobiota</taxon>
        <taxon>Chlorobiia</taxon>
        <taxon>Chlorobiales</taxon>
        <taxon>Chlorobiaceae</taxon>
        <taxon>Prosthecochloris</taxon>
    </lineage>
</organism>
<comment type="caution">
    <text evidence="5">The sequence shown here is derived from an EMBL/GenBank/DDBJ whole genome shotgun (WGS) entry which is preliminary data.</text>
</comment>
<dbReference type="InterPro" id="IPR000835">
    <property type="entry name" value="HTH_MarR-typ"/>
</dbReference>
<dbReference type="Gene3D" id="1.10.10.10">
    <property type="entry name" value="Winged helix-like DNA-binding domain superfamily/Winged helix DNA-binding domain"/>
    <property type="match status" value="1"/>
</dbReference>
<dbReference type="PROSITE" id="PS50995">
    <property type="entry name" value="HTH_MARR_2"/>
    <property type="match status" value="1"/>
</dbReference>
<dbReference type="PANTHER" id="PTHR42756">
    <property type="entry name" value="TRANSCRIPTIONAL REGULATOR, MARR"/>
    <property type="match status" value="1"/>
</dbReference>
<evidence type="ECO:0000259" key="4">
    <source>
        <dbReference type="PROSITE" id="PS50995"/>
    </source>
</evidence>
<evidence type="ECO:0000256" key="2">
    <source>
        <dbReference type="ARBA" id="ARBA00023125"/>
    </source>
</evidence>
<name>A0A317T6G9_9CHLB</name>
<keyword evidence="1" id="KW-0805">Transcription regulation</keyword>
<evidence type="ECO:0000256" key="3">
    <source>
        <dbReference type="ARBA" id="ARBA00023163"/>
    </source>
</evidence>
<gene>
    <name evidence="5" type="ORF">CR164_12360</name>
</gene>
<sequence length="169" mass="19965">MNVYLSSPMHENHEREKRFHRMNDVIMDIAKIYMRWHDEKQDFGVEDTLRREEIHTIQAIGDNEGINITELAGVFSVTKPTISARIRKLASAGLVEKRSGFGNNKEVLLFLTEKGWAAHTNHEEKHHKLFEVFEQHFGDDAEYFLDSFMHDLNRFSLFLSDVKQRREEF</sequence>
<dbReference type="InterPro" id="IPR036390">
    <property type="entry name" value="WH_DNA-bd_sf"/>
</dbReference>
<feature type="domain" description="HTH marR-type" evidence="4">
    <location>
        <begin position="22"/>
        <end position="164"/>
    </location>
</feature>
<evidence type="ECO:0000256" key="1">
    <source>
        <dbReference type="ARBA" id="ARBA00023015"/>
    </source>
</evidence>
<accession>A0A317T6G9</accession>
<dbReference type="GO" id="GO:0003677">
    <property type="term" value="F:DNA binding"/>
    <property type="evidence" value="ECO:0007669"/>
    <property type="project" value="UniProtKB-KW"/>
</dbReference>
<keyword evidence="6" id="KW-1185">Reference proteome</keyword>